<organism evidence="1 2">
    <name type="scientific">Solanum tuberosum</name>
    <name type="common">Potato</name>
    <dbReference type="NCBI Taxonomy" id="4113"/>
    <lineage>
        <taxon>Eukaryota</taxon>
        <taxon>Viridiplantae</taxon>
        <taxon>Streptophyta</taxon>
        <taxon>Embryophyta</taxon>
        <taxon>Tracheophyta</taxon>
        <taxon>Spermatophyta</taxon>
        <taxon>Magnoliopsida</taxon>
        <taxon>eudicotyledons</taxon>
        <taxon>Gunneridae</taxon>
        <taxon>Pentapetalae</taxon>
        <taxon>asterids</taxon>
        <taxon>lamiids</taxon>
        <taxon>Solanales</taxon>
        <taxon>Solanaceae</taxon>
        <taxon>Solanoideae</taxon>
        <taxon>Solaneae</taxon>
        <taxon>Solanum</taxon>
    </lineage>
</organism>
<comment type="caution">
    <text evidence="1">The sequence shown here is derived from an EMBL/GenBank/DDBJ whole genome shotgun (WGS) entry which is preliminary data.</text>
</comment>
<sequence>MSKAKTPVLYQVEGKSVNDNQYRNNGELGGYSSLFNDKRVNHQRNSDIETCYGTVGASLGQRPRTTNVPISDPFFPTRYGPFHNYGAVPSTTLPHGMPFRINPIITTTAPVYTLQQPTVTQRAAQER</sequence>
<proteinExistence type="predicted"/>
<dbReference type="Proteomes" id="UP000826656">
    <property type="component" value="Unassembled WGS sequence"/>
</dbReference>
<accession>A0ABQ7UT40</accession>
<evidence type="ECO:0000313" key="1">
    <source>
        <dbReference type="EMBL" id="KAH0755012.1"/>
    </source>
</evidence>
<dbReference type="EMBL" id="JAIVGD010000018">
    <property type="protein sequence ID" value="KAH0755012.1"/>
    <property type="molecule type" value="Genomic_DNA"/>
</dbReference>
<name>A0ABQ7UT40_SOLTU</name>
<protein>
    <submittedName>
        <fullName evidence="1">Uncharacterized protein</fullName>
    </submittedName>
</protein>
<gene>
    <name evidence="1" type="ORF">KY290_025282</name>
</gene>
<reference evidence="1 2" key="1">
    <citation type="journal article" date="2021" name="bioRxiv">
        <title>Chromosome-scale and haplotype-resolved genome assembly of a tetraploid potato cultivar.</title>
        <authorList>
            <person name="Sun H."/>
            <person name="Jiao W.-B."/>
            <person name="Krause K."/>
            <person name="Campoy J.A."/>
            <person name="Goel M."/>
            <person name="Folz-Donahue K."/>
            <person name="Kukat C."/>
            <person name="Huettel B."/>
            <person name="Schneeberger K."/>
        </authorList>
    </citation>
    <scope>NUCLEOTIDE SEQUENCE [LARGE SCALE GENOMIC DNA]</scope>
    <source>
        <strain evidence="1">SolTubOtavaFocal</strain>
        <tissue evidence="1">Leaves</tissue>
    </source>
</reference>
<evidence type="ECO:0000313" key="2">
    <source>
        <dbReference type="Proteomes" id="UP000826656"/>
    </source>
</evidence>
<keyword evidence="2" id="KW-1185">Reference proteome</keyword>